<dbReference type="RefSeq" id="WP_344222262.1">
    <property type="nucleotide sequence ID" value="NZ_BAAAOS010000066.1"/>
</dbReference>
<reference evidence="2 3" key="1">
    <citation type="journal article" date="2019" name="Int. J. Syst. Evol. Microbiol.">
        <title>The Global Catalogue of Microorganisms (GCM) 10K type strain sequencing project: providing services to taxonomists for standard genome sequencing and annotation.</title>
        <authorList>
            <consortium name="The Broad Institute Genomics Platform"/>
            <consortium name="The Broad Institute Genome Sequencing Center for Infectious Disease"/>
            <person name="Wu L."/>
            <person name="Ma J."/>
        </authorList>
    </citation>
    <scope>NUCLEOTIDE SEQUENCE [LARGE SCALE GENOMIC DNA]</scope>
    <source>
        <strain evidence="2 3">JCM 14969</strain>
    </source>
</reference>
<gene>
    <name evidence="2" type="ORF">GCM10009789_82840</name>
</gene>
<keyword evidence="3" id="KW-1185">Reference proteome</keyword>
<evidence type="ECO:0000313" key="2">
    <source>
        <dbReference type="EMBL" id="GAA1616282.1"/>
    </source>
</evidence>
<protein>
    <submittedName>
        <fullName evidence="2">Uncharacterized protein</fullName>
    </submittedName>
</protein>
<organism evidence="2 3">
    <name type="scientific">Kribbella sancticallisti</name>
    <dbReference type="NCBI Taxonomy" id="460087"/>
    <lineage>
        <taxon>Bacteria</taxon>
        <taxon>Bacillati</taxon>
        <taxon>Actinomycetota</taxon>
        <taxon>Actinomycetes</taxon>
        <taxon>Propionibacteriales</taxon>
        <taxon>Kribbellaceae</taxon>
        <taxon>Kribbella</taxon>
    </lineage>
</organism>
<dbReference type="Proteomes" id="UP001500393">
    <property type="component" value="Unassembled WGS sequence"/>
</dbReference>
<name>A0ABN2ESG0_9ACTN</name>
<accession>A0ABN2ESG0</accession>
<comment type="caution">
    <text evidence="2">The sequence shown here is derived from an EMBL/GenBank/DDBJ whole genome shotgun (WGS) entry which is preliminary data.</text>
</comment>
<feature type="compositionally biased region" description="Pro residues" evidence="1">
    <location>
        <begin position="54"/>
        <end position="65"/>
    </location>
</feature>
<sequence>MTDRINMVDSSDDSLKHGQKLLGPLKGTEEKGQQVLPAGDAPRPGQDSDKLVLPPMPLPPELPAD</sequence>
<proteinExistence type="predicted"/>
<feature type="region of interest" description="Disordered" evidence="1">
    <location>
        <begin position="1"/>
        <end position="65"/>
    </location>
</feature>
<dbReference type="EMBL" id="BAAAOS010000066">
    <property type="protein sequence ID" value="GAA1616282.1"/>
    <property type="molecule type" value="Genomic_DNA"/>
</dbReference>
<evidence type="ECO:0000256" key="1">
    <source>
        <dbReference type="SAM" id="MobiDB-lite"/>
    </source>
</evidence>
<evidence type="ECO:0000313" key="3">
    <source>
        <dbReference type="Proteomes" id="UP001500393"/>
    </source>
</evidence>